<evidence type="ECO:0000313" key="1">
    <source>
        <dbReference type="EMBL" id="TVU61572.1"/>
    </source>
</evidence>
<name>A0A558GXM4_PAENT</name>
<protein>
    <submittedName>
        <fullName evidence="1">Uncharacterized protein</fullName>
    </submittedName>
</protein>
<dbReference type="EMBL" id="VNFK01000010">
    <property type="protein sequence ID" value="TVU61572.1"/>
    <property type="molecule type" value="Genomic_DNA"/>
</dbReference>
<reference evidence="1 2" key="1">
    <citation type="submission" date="2019-07" db="EMBL/GenBank/DDBJ databases">
        <title>Diversity of Bacteria from Kongsfjorden, Arctic.</title>
        <authorList>
            <person name="Yu Y."/>
        </authorList>
    </citation>
    <scope>NUCLEOTIDE SEQUENCE [LARGE SCALE GENOMIC DNA]</scope>
    <source>
        <strain evidence="1 2">SM1928</strain>
    </source>
</reference>
<gene>
    <name evidence="1" type="ORF">FQP90_13610</name>
</gene>
<accession>A0A558GXM4</accession>
<proteinExistence type="predicted"/>
<dbReference type="Proteomes" id="UP000316500">
    <property type="component" value="Unassembled WGS sequence"/>
</dbReference>
<organism evidence="1 2">
    <name type="scientific">Paenarthrobacter nitroguajacolicus</name>
    <name type="common">Arthrobacter nitroguajacolicus</name>
    <dbReference type="NCBI Taxonomy" id="211146"/>
    <lineage>
        <taxon>Bacteria</taxon>
        <taxon>Bacillati</taxon>
        <taxon>Actinomycetota</taxon>
        <taxon>Actinomycetes</taxon>
        <taxon>Micrococcales</taxon>
        <taxon>Micrococcaceae</taxon>
        <taxon>Paenarthrobacter</taxon>
    </lineage>
</organism>
<dbReference type="AlphaFoldDB" id="A0A558GXM4"/>
<dbReference type="RefSeq" id="WP_144651354.1">
    <property type="nucleotide sequence ID" value="NZ_VNFK01000010.1"/>
</dbReference>
<evidence type="ECO:0000313" key="2">
    <source>
        <dbReference type="Proteomes" id="UP000316500"/>
    </source>
</evidence>
<sequence>MTTAPETFDVEAFIKGANLPTESATVYMRADVISDITALKHKIDVARATDNSERTSSDKSELKQLEAEYVRLLTVFSESASTVHVRALTRQELKDLRETHEKAIEGKEITPKDSNESFGYDLLALAIVAVEPIGKEKQSAAFTPAQVRALEEGIGAAQMQAILEARQIAQNKLPEVDADFLLRLYGTSAGSQG</sequence>
<comment type="caution">
    <text evidence="1">The sequence shown here is derived from an EMBL/GenBank/DDBJ whole genome shotgun (WGS) entry which is preliminary data.</text>
</comment>